<evidence type="ECO:0000313" key="12">
    <source>
        <dbReference type="EMBL" id="TXF10897.1"/>
    </source>
</evidence>
<dbReference type="GO" id="GO:0022857">
    <property type="term" value="F:transmembrane transporter activity"/>
    <property type="evidence" value="ECO:0007669"/>
    <property type="project" value="InterPro"/>
</dbReference>
<evidence type="ECO:0000256" key="4">
    <source>
        <dbReference type="ARBA" id="ARBA00022519"/>
    </source>
</evidence>
<evidence type="ECO:0000256" key="1">
    <source>
        <dbReference type="ARBA" id="ARBA00004162"/>
    </source>
</evidence>
<evidence type="ECO:0000256" key="6">
    <source>
        <dbReference type="ARBA" id="ARBA00022692"/>
    </source>
</evidence>
<dbReference type="Proteomes" id="UP000321201">
    <property type="component" value="Unassembled WGS sequence"/>
</dbReference>
<keyword evidence="10" id="KW-0653">Protein transport</keyword>
<dbReference type="Gene3D" id="3.30.420.270">
    <property type="match status" value="1"/>
</dbReference>
<evidence type="ECO:0000256" key="10">
    <source>
        <dbReference type="RuleBase" id="RU003879"/>
    </source>
</evidence>
<evidence type="ECO:0000256" key="11">
    <source>
        <dbReference type="SAM" id="Phobius"/>
    </source>
</evidence>
<evidence type="ECO:0000313" key="13">
    <source>
        <dbReference type="Proteomes" id="UP000321201"/>
    </source>
</evidence>
<dbReference type="PANTHER" id="PTHR30558:SF7">
    <property type="entry name" value="TOL-PAL SYSTEM PROTEIN TOLR"/>
    <property type="match status" value="1"/>
</dbReference>
<comment type="subcellular location">
    <subcellularLocation>
        <location evidence="1">Cell membrane</location>
        <topology evidence="1">Single-pass membrane protein</topology>
    </subcellularLocation>
    <subcellularLocation>
        <location evidence="10">Cell membrane</location>
        <topology evidence="10">Single-pass type II membrane protein</topology>
    </subcellularLocation>
</comment>
<evidence type="ECO:0000256" key="8">
    <source>
        <dbReference type="ARBA" id="ARBA00023136"/>
    </source>
</evidence>
<comment type="similarity">
    <text evidence="2 10">Belongs to the ExbD/TolR family.</text>
</comment>
<gene>
    <name evidence="12" type="primary">tolR</name>
    <name evidence="12" type="ORF">FR698_13190</name>
</gene>
<sequence length="141" mass="15644">MAFERRSSRRLMNQINVVPYIDVMLVLLVIFMVTAPMINPGQIELPQVGRSLAPSAAPVEVIIRKTGALAVRERNEPGAPREITRGELVELLKQKQARNPDQAVVIAGDKDVRYEEVVKVLDLLQAQQIKRVGLLAKPASL</sequence>
<organism evidence="12 13">
    <name type="scientific">Pelomicrobium methylotrophicum</name>
    <dbReference type="NCBI Taxonomy" id="2602750"/>
    <lineage>
        <taxon>Bacteria</taxon>
        <taxon>Pseudomonadati</taxon>
        <taxon>Pseudomonadota</taxon>
        <taxon>Hydrogenophilia</taxon>
        <taxon>Hydrogenophilia incertae sedis</taxon>
        <taxon>Pelomicrobium</taxon>
    </lineage>
</organism>
<dbReference type="AlphaFoldDB" id="A0A5C7ESS4"/>
<dbReference type="FunCoup" id="A0A5C7ESS4">
    <property type="interactions" value="142"/>
</dbReference>
<dbReference type="EMBL" id="VPFL01000020">
    <property type="protein sequence ID" value="TXF10897.1"/>
    <property type="molecule type" value="Genomic_DNA"/>
</dbReference>
<proteinExistence type="inferred from homology"/>
<dbReference type="GO" id="GO:0051301">
    <property type="term" value="P:cell division"/>
    <property type="evidence" value="ECO:0007669"/>
    <property type="project" value="UniProtKB-KW"/>
</dbReference>
<evidence type="ECO:0000256" key="3">
    <source>
        <dbReference type="ARBA" id="ARBA00022475"/>
    </source>
</evidence>
<dbReference type="RefSeq" id="WP_147800664.1">
    <property type="nucleotide sequence ID" value="NZ_VPFL01000020.1"/>
</dbReference>
<keyword evidence="4" id="KW-0997">Cell inner membrane</keyword>
<dbReference type="PANTHER" id="PTHR30558">
    <property type="entry name" value="EXBD MEMBRANE COMPONENT OF PMF-DRIVEN MACROMOLECULE IMPORT SYSTEM"/>
    <property type="match status" value="1"/>
</dbReference>
<keyword evidence="9" id="KW-0131">Cell cycle</keyword>
<evidence type="ECO:0000256" key="2">
    <source>
        <dbReference type="ARBA" id="ARBA00005811"/>
    </source>
</evidence>
<keyword evidence="10" id="KW-0813">Transport</keyword>
<feature type="transmembrane region" description="Helical" evidence="11">
    <location>
        <begin position="20"/>
        <end position="38"/>
    </location>
</feature>
<comment type="caution">
    <text evidence="12">The sequence shown here is derived from an EMBL/GenBank/DDBJ whole genome shotgun (WGS) entry which is preliminary data.</text>
</comment>
<reference evidence="12 13" key="1">
    <citation type="submission" date="2019-08" db="EMBL/GenBank/DDBJ databases">
        <title>Pelomicrobium methylotrophicum gen. nov., sp. nov. a moderately thermophilic, facultatively anaerobic, lithoautotrophic and methylotrophic bacterium isolated from a terrestrial mud volcano.</title>
        <authorList>
            <person name="Slobodkina G.B."/>
            <person name="Merkel A.Y."/>
            <person name="Slobodkin A.I."/>
        </authorList>
    </citation>
    <scope>NUCLEOTIDE SEQUENCE [LARGE SCALE GENOMIC DNA]</scope>
    <source>
        <strain evidence="12 13">SM250</strain>
    </source>
</reference>
<dbReference type="OrthoDB" id="9798629at2"/>
<keyword evidence="13" id="KW-1185">Reference proteome</keyword>
<protein>
    <submittedName>
        <fullName evidence="12">Protein TolR</fullName>
    </submittedName>
</protein>
<accession>A0A5C7ESS4</accession>
<dbReference type="InParanoid" id="A0A5C7ESS4"/>
<dbReference type="InterPro" id="IPR014168">
    <property type="entry name" value="Tol-Pal_TolR"/>
</dbReference>
<dbReference type="GO" id="GO:0015031">
    <property type="term" value="P:protein transport"/>
    <property type="evidence" value="ECO:0007669"/>
    <property type="project" value="UniProtKB-KW"/>
</dbReference>
<keyword evidence="3" id="KW-1003">Cell membrane</keyword>
<name>A0A5C7ESS4_9PROT</name>
<dbReference type="InterPro" id="IPR003400">
    <property type="entry name" value="ExbD"/>
</dbReference>
<keyword evidence="5" id="KW-0132">Cell division</keyword>
<dbReference type="Pfam" id="PF02472">
    <property type="entry name" value="ExbD"/>
    <property type="match status" value="1"/>
</dbReference>
<evidence type="ECO:0000256" key="7">
    <source>
        <dbReference type="ARBA" id="ARBA00022989"/>
    </source>
</evidence>
<evidence type="ECO:0000256" key="5">
    <source>
        <dbReference type="ARBA" id="ARBA00022618"/>
    </source>
</evidence>
<evidence type="ECO:0000256" key="9">
    <source>
        <dbReference type="ARBA" id="ARBA00023306"/>
    </source>
</evidence>
<keyword evidence="8 11" id="KW-0472">Membrane</keyword>
<keyword evidence="6 10" id="KW-0812">Transmembrane</keyword>
<dbReference type="GO" id="GO:0005886">
    <property type="term" value="C:plasma membrane"/>
    <property type="evidence" value="ECO:0007669"/>
    <property type="project" value="UniProtKB-SubCell"/>
</dbReference>
<dbReference type="NCBIfam" id="TIGR02801">
    <property type="entry name" value="tolR"/>
    <property type="match status" value="1"/>
</dbReference>
<keyword evidence="7 11" id="KW-1133">Transmembrane helix</keyword>